<dbReference type="OrthoDB" id="9803697at2"/>
<dbReference type="RefSeq" id="WP_079649869.1">
    <property type="nucleotide sequence ID" value="NZ_FUYM01000010.1"/>
</dbReference>
<organism evidence="2 3">
    <name type="scientific">Rhizorhabdus histidinilytica</name>
    <dbReference type="NCBI Taxonomy" id="439228"/>
    <lineage>
        <taxon>Bacteria</taxon>
        <taxon>Pseudomonadati</taxon>
        <taxon>Pseudomonadota</taxon>
        <taxon>Alphaproteobacteria</taxon>
        <taxon>Sphingomonadales</taxon>
        <taxon>Sphingomonadaceae</taxon>
        <taxon>Rhizorhabdus</taxon>
    </lineage>
</organism>
<feature type="region of interest" description="Disordered" evidence="1">
    <location>
        <begin position="1"/>
        <end position="26"/>
    </location>
</feature>
<dbReference type="EMBL" id="FUYM01000010">
    <property type="protein sequence ID" value="SKB97608.1"/>
    <property type="molecule type" value="Genomic_DNA"/>
</dbReference>
<dbReference type="Pfam" id="PF09939">
    <property type="entry name" value="DUF2171"/>
    <property type="match status" value="1"/>
</dbReference>
<dbReference type="InterPro" id="IPR018684">
    <property type="entry name" value="DUF2171"/>
</dbReference>
<evidence type="ECO:0000313" key="3">
    <source>
        <dbReference type="Proteomes" id="UP000189818"/>
    </source>
</evidence>
<protein>
    <recommendedName>
        <fullName evidence="4">DUF2171 domain-containing protein</fullName>
    </recommendedName>
</protein>
<keyword evidence="3" id="KW-1185">Reference proteome</keyword>
<dbReference type="AlphaFoldDB" id="A0A1T5FNC0"/>
<evidence type="ECO:0000313" key="2">
    <source>
        <dbReference type="EMBL" id="SKB97608.1"/>
    </source>
</evidence>
<dbReference type="STRING" id="439228.SAMN06295920_11063"/>
<name>A0A1T5FNC0_9SPHN</name>
<evidence type="ECO:0000256" key="1">
    <source>
        <dbReference type="SAM" id="MobiDB-lite"/>
    </source>
</evidence>
<proteinExistence type="predicted"/>
<reference evidence="3" key="1">
    <citation type="submission" date="2017-02" db="EMBL/GenBank/DDBJ databases">
        <authorList>
            <person name="Varghese N."/>
            <person name="Submissions S."/>
        </authorList>
    </citation>
    <scope>NUCLEOTIDE SEQUENCE [LARGE SCALE GENOMIC DNA]</scope>
    <source>
        <strain evidence="3">UM2</strain>
    </source>
</reference>
<accession>A0A1T5FNC0</accession>
<sequence length="290" mass="33671">MGYERSTGRYYRDYGDRRYGPRDRDDYRERDYRDYRARSWDYDRPRDYDDDRGFFDRAGDEVRSWFGDEEAERRRRWDERVRQREYDRRYGEGDGGGYEGGRYTGARVGGAGGSYGGAGFYDSPEADYGVGRGAGATSTWGLGAGRAHDGWGLDPNYRAWRRRQLAELDRDYEDYRRENEARFHNDFGSWRSNRQSQRESLRHVQEHQEVVGSDGTHIGTVDHVRGDRILLTKGDRDAGGHHHSVPCAWIAEVSDKVTLNRTAAQAQAAWKDEERSEGPHYLDRAFAGTY</sequence>
<gene>
    <name evidence="2" type="ORF">SAMN06295920_11063</name>
</gene>
<evidence type="ECO:0008006" key="4">
    <source>
        <dbReference type="Google" id="ProtNLM"/>
    </source>
</evidence>
<dbReference type="NCBIfam" id="NF033157">
    <property type="entry name" value="SWFGD_domain"/>
    <property type="match status" value="1"/>
</dbReference>
<dbReference type="InterPro" id="IPR047800">
    <property type="entry name" value="SWFGD_dom"/>
</dbReference>
<dbReference type="Proteomes" id="UP000189818">
    <property type="component" value="Unassembled WGS sequence"/>
</dbReference>